<dbReference type="InterPro" id="IPR000515">
    <property type="entry name" value="MetI-like"/>
</dbReference>
<dbReference type="PANTHER" id="PTHR43386:SF1">
    <property type="entry name" value="D,D-DIPEPTIDE TRANSPORT SYSTEM PERMEASE PROTEIN DDPC-RELATED"/>
    <property type="match status" value="1"/>
</dbReference>
<feature type="transmembrane region" description="Helical" evidence="7">
    <location>
        <begin position="134"/>
        <end position="154"/>
    </location>
</feature>
<evidence type="ECO:0000313" key="11">
    <source>
        <dbReference type="Proteomes" id="UP000627838"/>
    </source>
</evidence>
<feature type="domain" description="ABC transmembrane type-1" evidence="9">
    <location>
        <begin position="94"/>
        <end position="283"/>
    </location>
</feature>
<evidence type="ECO:0000256" key="2">
    <source>
        <dbReference type="ARBA" id="ARBA00022448"/>
    </source>
</evidence>
<dbReference type="PROSITE" id="PS50928">
    <property type="entry name" value="ABC_TM1"/>
    <property type="match status" value="1"/>
</dbReference>
<dbReference type="Gene3D" id="1.10.3720.10">
    <property type="entry name" value="MetI-like"/>
    <property type="match status" value="1"/>
</dbReference>
<accession>A0ABR9K147</accession>
<keyword evidence="11" id="KW-1185">Reference proteome</keyword>
<evidence type="ECO:0000256" key="8">
    <source>
        <dbReference type="SAM" id="MobiDB-lite"/>
    </source>
</evidence>
<feature type="transmembrane region" description="Helical" evidence="7">
    <location>
        <begin position="211"/>
        <end position="240"/>
    </location>
</feature>
<reference evidence="10 11" key="1">
    <citation type="submission" date="2020-10" db="EMBL/GenBank/DDBJ databases">
        <title>Sequencing the genomes of 1000 actinobacteria strains.</title>
        <authorList>
            <person name="Klenk H.-P."/>
        </authorList>
    </citation>
    <scope>NUCLEOTIDE SEQUENCE [LARGE SCALE GENOMIC DNA]</scope>
    <source>
        <strain evidence="10 11">DSM 46744</strain>
    </source>
</reference>
<comment type="similarity">
    <text evidence="7">Belongs to the binding-protein-dependent transport system permease family.</text>
</comment>
<evidence type="ECO:0000313" key="10">
    <source>
        <dbReference type="EMBL" id="MBE1536557.1"/>
    </source>
</evidence>
<proteinExistence type="inferred from homology"/>
<comment type="subcellular location">
    <subcellularLocation>
        <location evidence="1 7">Cell membrane</location>
        <topology evidence="1 7">Multi-pass membrane protein</topology>
    </subcellularLocation>
</comment>
<comment type="caution">
    <text evidence="10">The sequence shown here is derived from an EMBL/GenBank/DDBJ whole genome shotgun (WGS) entry which is preliminary data.</text>
</comment>
<feature type="transmembrane region" description="Helical" evidence="7">
    <location>
        <begin position="260"/>
        <end position="282"/>
    </location>
</feature>
<dbReference type="Proteomes" id="UP000627838">
    <property type="component" value="Unassembled WGS sequence"/>
</dbReference>
<dbReference type="InterPro" id="IPR025966">
    <property type="entry name" value="OppC_N"/>
</dbReference>
<keyword evidence="3" id="KW-1003">Cell membrane</keyword>
<dbReference type="InterPro" id="IPR035906">
    <property type="entry name" value="MetI-like_sf"/>
</dbReference>
<keyword evidence="4 7" id="KW-0812">Transmembrane</keyword>
<evidence type="ECO:0000259" key="9">
    <source>
        <dbReference type="PROSITE" id="PS50928"/>
    </source>
</evidence>
<protein>
    <submittedName>
        <fullName evidence="10">ABC-type dipeptide/oligopeptide/nickel transport system permease subunit</fullName>
    </submittedName>
</protein>
<evidence type="ECO:0000256" key="3">
    <source>
        <dbReference type="ARBA" id="ARBA00022475"/>
    </source>
</evidence>
<feature type="transmembrane region" description="Helical" evidence="7">
    <location>
        <begin position="96"/>
        <end position="122"/>
    </location>
</feature>
<keyword evidence="6 7" id="KW-0472">Membrane</keyword>
<dbReference type="Pfam" id="PF12911">
    <property type="entry name" value="OppC_N"/>
    <property type="match status" value="1"/>
</dbReference>
<keyword evidence="2 7" id="KW-0813">Transport</keyword>
<organism evidence="10 11">
    <name type="scientific">Actinomadura algeriensis</name>
    <dbReference type="NCBI Taxonomy" id="1679523"/>
    <lineage>
        <taxon>Bacteria</taxon>
        <taxon>Bacillati</taxon>
        <taxon>Actinomycetota</taxon>
        <taxon>Actinomycetes</taxon>
        <taxon>Streptosporangiales</taxon>
        <taxon>Thermomonosporaceae</taxon>
        <taxon>Actinomadura</taxon>
    </lineage>
</organism>
<evidence type="ECO:0000256" key="6">
    <source>
        <dbReference type="ARBA" id="ARBA00023136"/>
    </source>
</evidence>
<feature type="region of interest" description="Disordered" evidence="8">
    <location>
        <begin position="1"/>
        <end position="21"/>
    </location>
</feature>
<dbReference type="InterPro" id="IPR050366">
    <property type="entry name" value="BP-dependent_transpt_permease"/>
</dbReference>
<dbReference type="SUPFAM" id="SSF161098">
    <property type="entry name" value="MetI-like"/>
    <property type="match status" value="1"/>
</dbReference>
<dbReference type="EMBL" id="JADBDZ010000001">
    <property type="protein sequence ID" value="MBE1536557.1"/>
    <property type="molecule type" value="Genomic_DNA"/>
</dbReference>
<sequence length="303" mass="31797">MTAITKGEAAPAPMPRSRSRMGEAARRVWSDASGRFAVLLLAVLALAALAAPLLAPHDPVAQNLAETSRAPSLEHLLGTDTLGRDVFSRLLHGLRLSMVVGIVTATASAVFGLLLGLVAGYYENTVGLVLMRLADVQFAVPFVAVGVALAAVVGPGIVKLMIILAVWGWVNYARTIANSVSQVKRMEFVTAARTLGTRTPTIMLRHIAPGVLGPVIILWSTSAGVLILVESALSLLNLGVQPPGFSLGSMLADSRTTLQLAWWATVFPGLAIMAIVVAFNLLGDALRDAFNPSAATKHDPELG</sequence>
<evidence type="ECO:0000256" key="1">
    <source>
        <dbReference type="ARBA" id="ARBA00004651"/>
    </source>
</evidence>
<name>A0ABR9K147_9ACTN</name>
<evidence type="ECO:0000256" key="5">
    <source>
        <dbReference type="ARBA" id="ARBA00022989"/>
    </source>
</evidence>
<evidence type="ECO:0000256" key="4">
    <source>
        <dbReference type="ARBA" id="ARBA00022692"/>
    </source>
</evidence>
<dbReference type="CDD" id="cd06261">
    <property type="entry name" value="TM_PBP2"/>
    <property type="match status" value="1"/>
</dbReference>
<dbReference type="PANTHER" id="PTHR43386">
    <property type="entry name" value="OLIGOPEPTIDE TRANSPORT SYSTEM PERMEASE PROTEIN APPC"/>
    <property type="match status" value="1"/>
</dbReference>
<keyword evidence="5 7" id="KW-1133">Transmembrane helix</keyword>
<gene>
    <name evidence="10" type="ORF">H4W34_006390</name>
</gene>
<feature type="transmembrane region" description="Helical" evidence="7">
    <location>
        <begin position="160"/>
        <end position="177"/>
    </location>
</feature>
<evidence type="ECO:0000256" key="7">
    <source>
        <dbReference type="RuleBase" id="RU363032"/>
    </source>
</evidence>
<dbReference type="RefSeq" id="WP_192762574.1">
    <property type="nucleotide sequence ID" value="NZ_JADBDZ010000001.1"/>
</dbReference>
<dbReference type="Pfam" id="PF00528">
    <property type="entry name" value="BPD_transp_1"/>
    <property type="match status" value="1"/>
</dbReference>